<gene>
    <name evidence="1" type="ORF">EVAR_5611_1</name>
</gene>
<sequence length="216" mass="24322">MADANACAQKNFEMKRPMRGRNDLPVVMEGNLRTLWRRIKVRVSREPTAKINMTFLVHPIGGAAARHRPPPPAPSAQMGHLSPFSRRPSTELYAEHFKPPSHVSLVKFTEFTCDVSYRRDPFSISSVHKITNSERDALDALSELNISSTCAAPPSFAIFLNVPLCRTNSGQNEFLRIIHRPITIINHVPDRCPVVDSDPGPIRDANLFPSRFWTRS</sequence>
<organism evidence="1 2">
    <name type="scientific">Eumeta variegata</name>
    <name type="common">Bagworm moth</name>
    <name type="synonym">Eumeta japonica</name>
    <dbReference type="NCBI Taxonomy" id="151549"/>
    <lineage>
        <taxon>Eukaryota</taxon>
        <taxon>Metazoa</taxon>
        <taxon>Ecdysozoa</taxon>
        <taxon>Arthropoda</taxon>
        <taxon>Hexapoda</taxon>
        <taxon>Insecta</taxon>
        <taxon>Pterygota</taxon>
        <taxon>Neoptera</taxon>
        <taxon>Endopterygota</taxon>
        <taxon>Lepidoptera</taxon>
        <taxon>Glossata</taxon>
        <taxon>Ditrysia</taxon>
        <taxon>Tineoidea</taxon>
        <taxon>Psychidae</taxon>
        <taxon>Oiketicinae</taxon>
        <taxon>Eumeta</taxon>
    </lineage>
</organism>
<evidence type="ECO:0000313" key="1">
    <source>
        <dbReference type="EMBL" id="GBP20180.1"/>
    </source>
</evidence>
<dbReference type="Proteomes" id="UP000299102">
    <property type="component" value="Unassembled WGS sequence"/>
</dbReference>
<evidence type="ECO:0000313" key="2">
    <source>
        <dbReference type="Proteomes" id="UP000299102"/>
    </source>
</evidence>
<comment type="caution">
    <text evidence="1">The sequence shown here is derived from an EMBL/GenBank/DDBJ whole genome shotgun (WGS) entry which is preliminary data.</text>
</comment>
<dbReference type="AlphaFoldDB" id="A0A4C1U1P9"/>
<accession>A0A4C1U1P9</accession>
<keyword evidence="2" id="KW-1185">Reference proteome</keyword>
<dbReference type="EMBL" id="BGZK01000115">
    <property type="protein sequence ID" value="GBP20180.1"/>
    <property type="molecule type" value="Genomic_DNA"/>
</dbReference>
<name>A0A4C1U1P9_EUMVA</name>
<proteinExistence type="predicted"/>
<protein>
    <submittedName>
        <fullName evidence="1">Uncharacterized protein</fullName>
    </submittedName>
</protein>
<reference evidence="1 2" key="1">
    <citation type="journal article" date="2019" name="Commun. Biol.">
        <title>The bagworm genome reveals a unique fibroin gene that provides high tensile strength.</title>
        <authorList>
            <person name="Kono N."/>
            <person name="Nakamura H."/>
            <person name="Ohtoshi R."/>
            <person name="Tomita M."/>
            <person name="Numata K."/>
            <person name="Arakawa K."/>
        </authorList>
    </citation>
    <scope>NUCLEOTIDE SEQUENCE [LARGE SCALE GENOMIC DNA]</scope>
</reference>